<reference evidence="12" key="1">
    <citation type="journal article" date="2010" name="J. Bone Miner. Res.">
        <title>Parathyroid hormone gene family in a cartilaginous fish, the elephant shark (Callorhinchus milii).</title>
        <authorList>
            <person name="Liu Y."/>
            <person name="Ibrahim A.S."/>
            <person name="Tay B.-H."/>
            <person name="Richardson S.J."/>
            <person name="Bell J."/>
            <person name="Walker T.I."/>
            <person name="Brenner S."/>
            <person name="Venkatesh B."/>
            <person name="Danks J.A."/>
        </authorList>
    </citation>
    <scope>NUCLEOTIDE SEQUENCE</scope>
</reference>
<comment type="subunit">
    <text evidence="3">Interacts with PTH1R (via N-terminal extracellular domain).</text>
</comment>
<evidence type="ECO:0000256" key="4">
    <source>
        <dbReference type="ARBA" id="ARBA00022135"/>
    </source>
</evidence>
<comment type="similarity">
    <text evidence="2">Belongs to the parathyroid hormone family.</text>
</comment>
<evidence type="ECO:0000256" key="7">
    <source>
        <dbReference type="ARBA" id="ARBA00022702"/>
    </source>
</evidence>
<evidence type="ECO:0000256" key="8">
    <source>
        <dbReference type="ARBA" id="ARBA00022729"/>
    </source>
</evidence>
<accession>D8X183</accession>
<feature type="region of interest" description="Disordered" evidence="10">
    <location>
        <begin position="91"/>
        <end position="128"/>
    </location>
</feature>
<dbReference type="PANTHER" id="PTHR10541">
    <property type="entry name" value="PARATHYROID HORMONE"/>
    <property type="match status" value="1"/>
</dbReference>
<keyword evidence="7" id="KW-0372">Hormone</keyword>
<proteinExistence type="inferred from homology"/>
<evidence type="ECO:0000256" key="5">
    <source>
        <dbReference type="ARBA" id="ARBA00022525"/>
    </source>
</evidence>
<comment type="function">
    <text evidence="9">Parathyroid hormone elevates calcium level by dissolving the salts in bone and preventing their renal excretion. Acts by binding to its receptor, PTH1R, activating G protein-coupled receptor signaling. Stimulates [1-14C]-2-deoxy-D-glucose (2DG) transport and glycogen synthesis in osteoblastic cells.</text>
</comment>
<feature type="compositionally biased region" description="Basic and acidic residues" evidence="10">
    <location>
        <begin position="119"/>
        <end position="128"/>
    </location>
</feature>
<dbReference type="GO" id="GO:0005576">
    <property type="term" value="C:extracellular region"/>
    <property type="evidence" value="ECO:0007669"/>
    <property type="project" value="UniProtKB-SubCell"/>
</dbReference>
<evidence type="ECO:0000256" key="10">
    <source>
        <dbReference type="SAM" id="MobiDB-lite"/>
    </source>
</evidence>
<dbReference type="SMART" id="SM00087">
    <property type="entry name" value="PTH"/>
    <property type="match status" value="1"/>
</dbReference>
<dbReference type="GO" id="GO:0006874">
    <property type="term" value="P:intracellular calcium ion homeostasis"/>
    <property type="evidence" value="ECO:0007669"/>
    <property type="project" value="InterPro"/>
</dbReference>
<sequence length="128" mass="14751">MLSLRNQKNAAILIILYTMFSVLQCDGKPIGKRTVSEHQEMHDRSRFLQEMRRQKWLEEVMKDMHTAGGTTSRSIDARDLLRWKESAHFPELFGTPHTQEESSIPQLGSRPRNSIGASLREREQIASS</sequence>
<dbReference type="InterPro" id="IPR003625">
    <property type="entry name" value="PTH"/>
</dbReference>
<evidence type="ECO:0000313" key="12">
    <source>
        <dbReference type="EMBL" id="ADJ21810.1"/>
    </source>
</evidence>
<dbReference type="AlphaFoldDB" id="D8X183"/>
<feature type="chain" id="PRO_5003125117" description="Parathyroid hormone" evidence="11">
    <location>
        <begin position="28"/>
        <end position="128"/>
    </location>
</feature>
<organism evidence="12">
    <name type="scientific">Callorhinchus milii</name>
    <name type="common">Ghost shark</name>
    <dbReference type="NCBI Taxonomy" id="7868"/>
    <lineage>
        <taxon>Eukaryota</taxon>
        <taxon>Metazoa</taxon>
        <taxon>Chordata</taxon>
        <taxon>Craniata</taxon>
        <taxon>Vertebrata</taxon>
        <taxon>Chondrichthyes</taxon>
        <taxon>Holocephali</taxon>
        <taxon>Chimaeriformes</taxon>
        <taxon>Callorhinchidae</taxon>
        <taxon>Callorhinchus</taxon>
    </lineage>
</organism>
<feature type="signal peptide" evidence="11">
    <location>
        <begin position="1"/>
        <end position="27"/>
    </location>
</feature>
<evidence type="ECO:0000256" key="1">
    <source>
        <dbReference type="ARBA" id="ARBA00004613"/>
    </source>
</evidence>
<protein>
    <recommendedName>
        <fullName evidence="4">Parathyroid hormone</fullName>
    </recommendedName>
</protein>
<dbReference type="GO" id="GO:0005179">
    <property type="term" value="F:hormone activity"/>
    <property type="evidence" value="ECO:0007669"/>
    <property type="project" value="UniProtKB-KW"/>
</dbReference>
<dbReference type="InterPro" id="IPR001415">
    <property type="entry name" value="PTH/PTH-rel"/>
</dbReference>
<keyword evidence="6" id="KW-0165">Cleavage on pair of basic residues</keyword>
<dbReference type="Pfam" id="PF01279">
    <property type="entry name" value="Parathyroid"/>
    <property type="match status" value="1"/>
</dbReference>
<name>D8X183_CALMI</name>
<feature type="compositionally biased region" description="Polar residues" evidence="10">
    <location>
        <begin position="101"/>
        <end position="116"/>
    </location>
</feature>
<keyword evidence="5" id="KW-0964">Secreted</keyword>
<dbReference type="EMBL" id="GU584186">
    <property type="protein sequence ID" value="ADJ21810.1"/>
    <property type="molecule type" value="Genomic_DNA"/>
</dbReference>
<gene>
    <name evidence="12" type="primary">Pth1</name>
</gene>
<evidence type="ECO:0000256" key="3">
    <source>
        <dbReference type="ARBA" id="ARBA00011605"/>
    </source>
</evidence>
<dbReference type="PANTHER" id="PTHR10541:SF2">
    <property type="entry name" value="PARATHYROID HORMONE"/>
    <property type="match status" value="1"/>
</dbReference>
<evidence type="ECO:0000256" key="9">
    <source>
        <dbReference type="ARBA" id="ARBA00093407"/>
    </source>
</evidence>
<comment type="subcellular location">
    <subcellularLocation>
        <location evidence="1">Secreted</location>
    </subcellularLocation>
</comment>
<evidence type="ECO:0000256" key="11">
    <source>
        <dbReference type="SAM" id="SignalP"/>
    </source>
</evidence>
<evidence type="ECO:0000256" key="6">
    <source>
        <dbReference type="ARBA" id="ARBA00022685"/>
    </source>
</evidence>
<evidence type="ECO:0000256" key="2">
    <source>
        <dbReference type="ARBA" id="ARBA00006307"/>
    </source>
</evidence>
<keyword evidence="8 11" id="KW-0732">Signal</keyword>